<dbReference type="AlphaFoldDB" id="A0A1W1CDD3"/>
<keyword evidence="1" id="KW-0472">Membrane</keyword>
<keyword evidence="1" id="KW-1133">Transmembrane helix</keyword>
<accession>A0A1W1CDD3</accession>
<feature type="transmembrane region" description="Helical" evidence="1">
    <location>
        <begin position="6"/>
        <end position="28"/>
    </location>
</feature>
<name>A0A1W1CDD3_9ZZZZ</name>
<keyword evidence="1" id="KW-0812">Transmembrane</keyword>
<proteinExistence type="predicted"/>
<gene>
    <name evidence="2" type="ORF">MNB_SV-9-1359</name>
</gene>
<evidence type="ECO:0000256" key="1">
    <source>
        <dbReference type="SAM" id="Phobius"/>
    </source>
</evidence>
<evidence type="ECO:0000313" key="2">
    <source>
        <dbReference type="EMBL" id="SFV63828.1"/>
    </source>
</evidence>
<organism evidence="2">
    <name type="scientific">hydrothermal vent metagenome</name>
    <dbReference type="NCBI Taxonomy" id="652676"/>
    <lineage>
        <taxon>unclassified sequences</taxon>
        <taxon>metagenomes</taxon>
        <taxon>ecological metagenomes</taxon>
    </lineage>
</organism>
<feature type="transmembrane region" description="Helical" evidence="1">
    <location>
        <begin position="64"/>
        <end position="81"/>
    </location>
</feature>
<sequence>MHPAFYFTLFTILYTNILNGWMIAILMFKTVDLFFKINIMKALFEDDNLNNDIRAVLKEPLSPIIFLTGLGLYPFLMFYGIN</sequence>
<dbReference type="EMBL" id="FPHG01000062">
    <property type="protein sequence ID" value="SFV63828.1"/>
    <property type="molecule type" value="Genomic_DNA"/>
</dbReference>
<reference evidence="2" key="1">
    <citation type="submission" date="2016-10" db="EMBL/GenBank/DDBJ databases">
        <authorList>
            <person name="de Groot N.N."/>
        </authorList>
    </citation>
    <scope>NUCLEOTIDE SEQUENCE</scope>
</reference>
<protein>
    <submittedName>
        <fullName evidence="2">Uncharacterized protein</fullName>
    </submittedName>
</protein>